<keyword evidence="3" id="KW-0238">DNA-binding</keyword>
<evidence type="ECO:0000256" key="5">
    <source>
        <dbReference type="ARBA" id="ARBA00023242"/>
    </source>
</evidence>
<dbReference type="InterPro" id="IPR000232">
    <property type="entry name" value="HSF_DNA-bd"/>
</dbReference>
<evidence type="ECO:0000259" key="7">
    <source>
        <dbReference type="PROSITE" id="PS00434"/>
    </source>
</evidence>
<dbReference type="GO" id="GO:0003700">
    <property type="term" value="F:DNA-binding transcription factor activity"/>
    <property type="evidence" value="ECO:0007669"/>
    <property type="project" value="InterPro"/>
</dbReference>
<dbReference type="Gene3D" id="1.10.10.10">
    <property type="entry name" value="Winged helix-like DNA-binding domain superfamily/Winged helix DNA-binding domain"/>
    <property type="match status" value="1"/>
</dbReference>
<dbReference type="VEuPathDB" id="AmoebaDB:EHI_087630"/>
<keyword evidence="2" id="KW-0805">Transcription regulation</keyword>
<dbReference type="VEuPathDB" id="AmoebaDB:EHI5A_148550"/>
<dbReference type="GO" id="GO:0005634">
    <property type="term" value="C:nucleus"/>
    <property type="evidence" value="ECO:0007669"/>
    <property type="project" value="UniProtKB-SubCell"/>
</dbReference>
<dbReference type="Pfam" id="PF00447">
    <property type="entry name" value="HSF_DNA-bind"/>
    <property type="match status" value="1"/>
</dbReference>
<evidence type="ECO:0000256" key="4">
    <source>
        <dbReference type="ARBA" id="ARBA00023163"/>
    </source>
</evidence>
<dbReference type="GO" id="GO:0043565">
    <property type="term" value="F:sequence-specific DNA binding"/>
    <property type="evidence" value="ECO:0007669"/>
    <property type="project" value="InterPro"/>
</dbReference>
<evidence type="ECO:0000313" key="8">
    <source>
        <dbReference type="EMBL" id="GAT93596.1"/>
    </source>
</evidence>
<evidence type="ECO:0000256" key="1">
    <source>
        <dbReference type="ARBA" id="ARBA00004123"/>
    </source>
</evidence>
<dbReference type="Proteomes" id="UP000078387">
    <property type="component" value="Unassembled WGS sequence"/>
</dbReference>
<keyword evidence="5" id="KW-0539">Nucleus</keyword>
<sequence>MTDYDNFIQLSKCNETHNPFTQPIDSKIEVSNTLYVSNSTKLPIDKTFEIKKEEDKYEDKQPTMAFDVLHNCTPFISKLYSLINTPEYHSLIHWSEEHKGKAFIITDPVQFAKEVLPYHFKHSNISSFVRQLNIYGFHKLEYKTGICFKHEFFIRDTPEFLDKIKRKKNKKLVIPNSLHQSNENNDVCKMFSLRMDMTRIEKDLLEVRHEIQNNLVRWSDLKNRLDQIEMFLPVLLQMNQFPQQQTQQNDFVRRYQGFDDNQRTDDHH</sequence>
<dbReference type="PRINTS" id="PR00056">
    <property type="entry name" value="HSFDOMAIN"/>
</dbReference>
<evidence type="ECO:0000256" key="3">
    <source>
        <dbReference type="ARBA" id="ARBA00023125"/>
    </source>
</evidence>
<dbReference type="InterPro" id="IPR036388">
    <property type="entry name" value="WH-like_DNA-bd_sf"/>
</dbReference>
<gene>
    <name evidence="8" type="ORF">CL6EHI_087630</name>
</gene>
<keyword evidence="4" id="KW-0804">Transcription</keyword>
<feature type="domain" description="HSF-type DNA-binding" evidence="7">
    <location>
        <begin position="116"/>
        <end position="140"/>
    </location>
</feature>
<dbReference type="AlphaFoldDB" id="A0A5K1VBI1"/>
<dbReference type="PANTHER" id="PTHR10015:SF427">
    <property type="entry name" value="HEAT SHOCK FACTOR PROTEIN"/>
    <property type="match status" value="1"/>
</dbReference>
<comment type="subcellular location">
    <subcellularLocation>
        <location evidence="1">Nucleus</location>
    </subcellularLocation>
</comment>
<organism evidence="8 9">
    <name type="scientific">Entamoeba histolytica</name>
    <dbReference type="NCBI Taxonomy" id="5759"/>
    <lineage>
        <taxon>Eukaryota</taxon>
        <taxon>Amoebozoa</taxon>
        <taxon>Evosea</taxon>
        <taxon>Archamoebae</taxon>
        <taxon>Mastigamoebida</taxon>
        <taxon>Entamoebidae</taxon>
        <taxon>Entamoeba</taxon>
    </lineage>
</organism>
<dbReference type="VEuPathDB" id="AmoebaDB:EHI7A_175290"/>
<evidence type="ECO:0000313" key="9">
    <source>
        <dbReference type="Proteomes" id="UP000078387"/>
    </source>
</evidence>
<dbReference type="PROSITE" id="PS00434">
    <property type="entry name" value="HSF_DOMAIN"/>
    <property type="match status" value="1"/>
</dbReference>
<comment type="caution">
    <text evidence="8">The sequence shown here is derived from an EMBL/GenBank/DDBJ whole genome shotgun (WGS) entry which is preliminary data.</text>
</comment>
<accession>A0A5K1VBI1</accession>
<protein>
    <submittedName>
        <fullName evidence="8">Heat shock transcription factor putative</fullName>
    </submittedName>
</protein>
<dbReference type="SUPFAM" id="SSF46785">
    <property type="entry name" value="Winged helix' DNA-binding domain"/>
    <property type="match status" value="1"/>
</dbReference>
<name>A0A5K1VBI1_ENTHI</name>
<reference evidence="8 9" key="1">
    <citation type="submission" date="2016-05" db="EMBL/GenBank/DDBJ databases">
        <title>First whole genome sequencing of Entamoeba histolytica HM1:IMSS-clone-6.</title>
        <authorList>
            <person name="Mukherjee Avik.K."/>
            <person name="Izumyama S."/>
            <person name="Nakada-Tsukui K."/>
            <person name="Nozaki T."/>
        </authorList>
    </citation>
    <scope>NUCLEOTIDE SEQUENCE [LARGE SCALE GENOMIC DNA]</scope>
    <source>
        <strain evidence="8 9">HM1:IMSS clone 6</strain>
    </source>
</reference>
<dbReference type="InterPro" id="IPR036390">
    <property type="entry name" value="WH_DNA-bd_sf"/>
</dbReference>
<evidence type="ECO:0000256" key="2">
    <source>
        <dbReference type="ARBA" id="ARBA00023015"/>
    </source>
</evidence>
<dbReference type="EMBL" id="BDEQ01000001">
    <property type="protein sequence ID" value="GAT93596.1"/>
    <property type="molecule type" value="Genomic_DNA"/>
</dbReference>
<comment type="similarity">
    <text evidence="6">Belongs to the HSF family.</text>
</comment>
<dbReference type="VEuPathDB" id="AmoebaDB:EHI8A_201400"/>
<dbReference type="FunFam" id="1.10.10.10:FF:000027">
    <property type="entry name" value="Heat shock transcription factor 1"/>
    <property type="match status" value="1"/>
</dbReference>
<evidence type="ECO:0000256" key="6">
    <source>
        <dbReference type="RuleBase" id="RU004020"/>
    </source>
</evidence>
<dbReference type="OMA" id="WEELLIM"/>
<proteinExistence type="inferred from homology"/>
<dbReference type="SMART" id="SM00415">
    <property type="entry name" value="HSF"/>
    <property type="match status" value="1"/>
</dbReference>
<dbReference type="PANTHER" id="PTHR10015">
    <property type="entry name" value="HEAT SHOCK TRANSCRIPTION FACTOR"/>
    <property type="match status" value="1"/>
</dbReference>
<keyword evidence="8" id="KW-0346">Stress response</keyword>
<dbReference type="VEuPathDB" id="AmoebaDB:KM1_273990"/>